<dbReference type="InterPro" id="IPR011990">
    <property type="entry name" value="TPR-like_helical_dom_sf"/>
</dbReference>
<reference evidence="3" key="1">
    <citation type="submission" date="2023-06" db="EMBL/GenBank/DDBJ databases">
        <authorList>
            <consortium name="Lawrence Berkeley National Laboratory"/>
            <person name="Ahrendt S."/>
            <person name="Sahu N."/>
            <person name="Indic B."/>
            <person name="Wong-Bajracharya J."/>
            <person name="Merenyi Z."/>
            <person name="Ke H.-M."/>
            <person name="Monk M."/>
            <person name="Kocsube S."/>
            <person name="Drula E."/>
            <person name="Lipzen A."/>
            <person name="Balint B."/>
            <person name="Henrissat B."/>
            <person name="Andreopoulos B."/>
            <person name="Martin F.M."/>
            <person name="Harder C.B."/>
            <person name="Rigling D."/>
            <person name="Ford K.L."/>
            <person name="Foster G.D."/>
            <person name="Pangilinan J."/>
            <person name="Papanicolaou A."/>
            <person name="Barry K."/>
            <person name="LaButti K."/>
            <person name="Viragh M."/>
            <person name="Koriabine M."/>
            <person name="Yan M."/>
            <person name="Riley R."/>
            <person name="Champramary S."/>
            <person name="Plett K.L."/>
            <person name="Tsai I.J."/>
            <person name="Slot J."/>
            <person name="Sipos G."/>
            <person name="Plett J."/>
            <person name="Nagy L.G."/>
            <person name="Grigoriev I.V."/>
        </authorList>
    </citation>
    <scope>NUCLEOTIDE SEQUENCE</scope>
    <source>
        <strain evidence="3">HWK02</strain>
    </source>
</reference>
<dbReference type="Gene3D" id="1.25.40.10">
    <property type="entry name" value="Tetratricopeptide repeat domain"/>
    <property type="match status" value="1"/>
</dbReference>
<accession>A0AA39Q2A3</accession>
<evidence type="ECO:0000256" key="1">
    <source>
        <dbReference type="SAM" id="MobiDB-lite"/>
    </source>
</evidence>
<protein>
    <submittedName>
        <fullName evidence="3">CHAT domain-containing protein</fullName>
    </submittedName>
</protein>
<dbReference type="Proteomes" id="UP001175228">
    <property type="component" value="Unassembled WGS sequence"/>
</dbReference>
<evidence type="ECO:0000313" key="4">
    <source>
        <dbReference type="Proteomes" id="UP001175228"/>
    </source>
</evidence>
<evidence type="ECO:0000313" key="3">
    <source>
        <dbReference type="EMBL" id="KAK0493939.1"/>
    </source>
</evidence>
<dbReference type="AlphaFoldDB" id="A0AA39Q2A3"/>
<keyword evidence="4" id="KW-1185">Reference proteome</keyword>
<dbReference type="EMBL" id="JAUEPU010000022">
    <property type="protein sequence ID" value="KAK0493939.1"/>
    <property type="molecule type" value="Genomic_DNA"/>
</dbReference>
<organism evidence="3 4">
    <name type="scientific">Armillaria luteobubalina</name>
    <dbReference type="NCBI Taxonomy" id="153913"/>
    <lineage>
        <taxon>Eukaryota</taxon>
        <taxon>Fungi</taxon>
        <taxon>Dikarya</taxon>
        <taxon>Basidiomycota</taxon>
        <taxon>Agaricomycotina</taxon>
        <taxon>Agaricomycetes</taxon>
        <taxon>Agaricomycetidae</taxon>
        <taxon>Agaricales</taxon>
        <taxon>Marasmiineae</taxon>
        <taxon>Physalacriaceae</taxon>
        <taxon>Armillaria</taxon>
    </lineage>
</organism>
<gene>
    <name evidence="3" type="ORF">EDD18DRAFT_1107463</name>
</gene>
<sequence length="941" mass="105026">MNRQSDPYLSFNIIINFPSLLSSHGKDRMGDFEQFSHEDNLQNAISALDRSVDSRDLDQAIKLGQHAVALADGDWDNLPSLFVTLSDTYAHCFETLGNLDDINSASAAAESAVSVSTEGSCLKVSSLYALAGCFKLWFHQFGKLNDIESAIEIGQLAFSLVPEGDNSNLKSLGLHITTTLFAYHFGHLGESNDLEKLISNYKMALDLIPEGSLNRFGMLSKLGDLLQHRFQLFGDPADLDEAIIKGTDAVDTMPSRSLHRPGSLSTLGDCFQVRFQLNGDLKDLNESISLLKSALSDTLDRYYIDNQVILNNLSRQLQHHFVEMKDANNINEAVSVGQLHIKVNCLSALEVYKVTLDLFPQVPWTGKISEAAECALHWDEADTALEWLEMGWVIVWGQLHNLHSPVDLLSDAHPHLTERLSQVSLALEKATSRDVDLEDFKGSTMEEIAREHHRLATEWGSLVEEIQALPGFEDFLGLKKLATLKNAAKLGPVVILNISFMSLDDVIHILLKDFSYEAAKNLQEQFTKALSAFGILYANLKKNVFMKVLKVLWTCIVKPVLNSLAFLPCDSTNLPRSWWCPTGPLAFLPIHATGDYRINEWGTKLSDYVVSSYTPTLTILLDKLEKTRMFKGVLAVSQPNAPEMSNLPRTNKELQKIKEQVSTKVFVKYLRGKEATPDTVLQGMSTCNCVHMACHATQEKAKPLDSTFHLHPSPSYLDGHLPLSQVIAESFPDADFAYLSACQTTTGDETLTEESVHLAAGMLMAGYQSVVATLWPIRDADAPHVADEVYSRLFEDGKPNSGNAAIVLHHAVQSLRRDVENRFGMSPIQQLISGWPGQQFIVCLPFSHPDRNTMQQHPSFDDYFERAVVDIFETMYSVKRDQYQSLDPDMRNDFLKDIQEKWKRPPTESKVSLNCRVQAVARGPADTNRRSGEHLTLGLES</sequence>
<feature type="domain" description="CHAT" evidence="2">
    <location>
        <begin position="548"/>
        <end position="820"/>
    </location>
</feature>
<name>A0AA39Q2A3_9AGAR</name>
<evidence type="ECO:0000259" key="2">
    <source>
        <dbReference type="Pfam" id="PF12770"/>
    </source>
</evidence>
<comment type="caution">
    <text evidence="3">The sequence shown here is derived from an EMBL/GenBank/DDBJ whole genome shotgun (WGS) entry which is preliminary data.</text>
</comment>
<dbReference type="Pfam" id="PF12770">
    <property type="entry name" value="CHAT"/>
    <property type="match status" value="1"/>
</dbReference>
<dbReference type="InterPro" id="IPR024983">
    <property type="entry name" value="CHAT_dom"/>
</dbReference>
<proteinExistence type="predicted"/>
<feature type="region of interest" description="Disordered" evidence="1">
    <location>
        <begin position="922"/>
        <end position="941"/>
    </location>
</feature>